<dbReference type="STRING" id="1073327.SAMN04488108_3919"/>
<dbReference type="RefSeq" id="WP_073573524.1">
    <property type="nucleotide sequence ID" value="NZ_FRXN01000007.1"/>
</dbReference>
<gene>
    <name evidence="1" type="ORF">SAMN04488108_3919</name>
</gene>
<dbReference type="Pfam" id="PF12771">
    <property type="entry name" value="SusD-like_2"/>
    <property type="match status" value="1"/>
</dbReference>
<dbReference type="Proteomes" id="UP000184609">
    <property type="component" value="Unassembled WGS sequence"/>
</dbReference>
<dbReference type="Gene3D" id="1.25.40.390">
    <property type="match status" value="1"/>
</dbReference>
<reference evidence="2" key="1">
    <citation type="submission" date="2016-12" db="EMBL/GenBank/DDBJ databases">
        <authorList>
            <person name="Varghese N."/>
            <person name="Submissions S."/>
        </authorList>
    </citation>
    <scope>NUCLEOTIDE SEQUENCE [LARGE SCALE GENOMIC DNA]</scope>
    <source>
        <strain evidence="2">DSM 25035</strain>
    </source>
</reference>
<sequence>MKKSISKYLFIGLLAVGVTSCDLGDFGDTNVNPNQTTKAITSSLLTNAINSLPGTINATQGAQYVQQIASSQYTSSDNYQTIIFSYGGYYSGPLMDLEQIILINSDEDTKVEASLYGSNANQIAVAQILQSYYFMTITDRWGDIPYSQSLDIAEDIRQPEFDAQSDVYAGILSTLKTAQSNLSTTAPVEGDILFGGDMMMWKKFANTIRMVMALRMSEVDPTTGASEFASAVSDGVIALDNSENIYYAHLPEAAYQNAWYARFLTRRDHCVSNTLMDRMQTIDNGGVLNVAMDPRVPVYAEPTENGGEYVGMPYGISEARAGAISNSDVSFIGPDMREQDSPVFIYTSAQVLFSMAEAAQLGWISGDVEDLYYQGIEASLDQYGVADGYATYVTNSWVMFDSSKAIEQILTQKWIANFLNGYEAWSDWRRTGFPTLTPAEDALNDSKEIPVRQAYPLFEVNLNSTNYDAVVARQGADNLDTKVWWDQ</sequence>
<dbReference type="InterPro" id="IPR011990">
    <property type="entry name" value="TPR-like_helical_dom_sf"/>
</dbReference>
<dbReference type="OrthoDB" id="973072at2"/>
<protein>
    <submittedName>
        <fullName evidence="1">Starch-binding associating with outer membrane</fullName>
    </submittedName>
</protein>
<dbReference type="PROSITE" id="PS51257">
    <property type="entry name" value="PROKAR_LIPOPROTEIN"/>
    <property type="match status" value="1"/>
</dbReference>
<evidence type="ECO:0000313" key="1">
    <source>
        <dbReference type="EMBL" id="SHO65223.1"/>
    </source>
</evidence>
<proteinExistence type="predicted"/>
<name>A0A1M7ZK02_9BACT</name>
<evidence type="ECO:0000313" key="2">
    <source>
        <dbReference type="Proteomes" id="UP000184609"/>
    </source>
</evidence>
<dbReference type="EMBL" id="FRXN01000007">
    <property type="protein sequence ID" value="SHO65223.1"/>
    <property type="molecule type" value="Genomic_DNA"/>
</dbReference>
<keyword evidence="2" id="KW-1185">Reference proteome</keyword>
<dbReference type="AlphaFoldDB" id="A0A1M7ZK02"/>
<dbReference type="InterPro" id="IPR041662">
    <property type="entry name" value="SusD-like_2"/>
</dbReference>
<accession>A0A1M7ZK02</accession>
<organism evidence="1 2">
    <name type="scientific">Algoriphagus zhangzhouensis</name>
    <dbReference type="NCBI Taxonomy" id="1073327"/>
    <lineage>
        <taxon>Bacteria</taxon>
        <taxon>Pseudomonadati</taxon>
        <taxon>Bacteroidota</taxon>
        <taxon>Cytophagia</taxon>
        <taxon>Cytophagales</taxon>
        <taxon>Cyclobacteriaceae</taxon>
        <taxon>Algoriphagus</taxon>
    </lineage>
</organism>
<dbReference type="SUPFAM" id="SSF48452">
    <property type="entry name" value="TPR-like"/>
    <property type="match status" value="1"/>
</dbReference>